<evidence type="ECO:0000313" key="1">
    <source>
        <dbReference type="EMBL" id="AWB32507.1"/>
    </source>
</evidence>
<reference evidence="1 2" key="1">
    <citation type="submission" date="2018-04" db="EMBL/GenBank/DDBJ databases">
        <title>Bordetella sp. HZ20 isolated from seawater.</title>
        <authorList>
            <person name="Sun C."/>
        </authorList>
    </citation>
    <scope>NUCLEOTIDE SEQUENCE [LARGE SCALE GENOMIC DNA]</scope>
    <source>
        <strain evidence="1 2">HZ20</strain>
    </source>
</reference>
<gene>
    <name evidence="1" type="ORF">DBV39_00875</name>
</gene>
<evidence type="ECO:0008006" key="3">
    <source>
        <dbReference type="Google" id="ProtNLM"/>
    </source>
</evidence>
<sequence>MIQATTPLTCSDVEQAIRISKSDLLARPIYHRTQDAIRSHIVICFIALMMAKYLEIKTGVSIGRIRDDLWKVHDVQIRNNLTGFVHFLRMQSESSLVKKLVGLLELANTY</sequence>
<dbReference type="EMBL" id="CP028901">
    <property type="protein sequence ID" value="AWB32507.1"/>
    <property type="molecule type" value="Genomic_DNA"/>
</dbReference>
<keyword evidence="2" id="KW-1185">Reference proteome</keyword>
<dbReference type="AlphaFoldDB" id="A0A2R4XFC1"/>
<proteinExistence type="predicted"/>
<organism evidence="1 2">
    <name type="scientific">Orrella marina</name>
    <dbReference type="NCBI Taxonomy" id="2163011"/>
    <lineage>
        <taxon>Bacteria</taxon>
        <taxon>Pseudomonadati</taxon>
        <taxon>Pseudomonadota</taxon>
        <taxon>Betaproteobacteria</taxon>
        <taxon>Burkholderiales</taxon>
        <taxon>Alcaligenaceae</taxon>
        <taxon>Orrella</taxon>
    </lineage>
</organism>
<dbReference type="KEGG" id="boz:DBV39_00875"/>
<protein>
    <recommendedName>
        <fullName evidence="3">Transposase</fullName>
    </recommendedName>
</protein>
<name>A0A2R4XFC1_9BURK</name>
<accession>A0A2R4XFC1</accession>
<evidence type="ECO:0000313" key="2">
    <source>
        <dbReference type="Proteomes" id="UP000244571"/>
    </source>
</evidence>
<dbReference type="Proteomes" id="UP000244571">
    <property type="component" value="Chromosome"/>
</dbReference>